<accession>A0A2I2MBC9</accession>
<sequence length="117" mass="13663">MIQIYHNPRCSKSRQGVEILENSKKEFEVVKYLENTPSEKQLTQIISLLNIAPIDLVRKNEKIWKEEFKEPFKNNELSDSQIIKAMLDHPKLIERPIVINENKAVIGRPVENILTII</sequence>
<evidence type="ECO:0000256" key="2">
    <source>
        <dbReference type="ARBA" id="ARBA00023002"/>
    </source>
</evidence>
<dbReference type="PANTHER" id="PTHR30041:SF4">
    <property type="entry name" value="ARSENATE REDUCTASE"/>
    <property type="match status" value="1"/>
</dbReference>
<reference evidence="4 5" key="1">
    <citation type="submission" date="2017-11" db="EMBL/GenBank/DDBJ databases">
        <authorList>
            <person name="Duchaud E."/>
        </authorList>
    </citation>
    <scope>NUCLEOTIDE SEQUENCE [LARGE SCALE GENOMIC DNA]</scope>
    <source>
        <strain evidence="4 5">TNO010</strain>
    </source>
</reference>
<dbReference type="InterPro" id="IPR006659">
    <property type="entry name" value="Arsenate_reductase"/>
</dbReference>
<dbReference type="SUPFAM" id="SSF52833">
    <property type="entry name" value="Thioredoxin-like"/>
    <property type="match status" value="1"/>
</dbReference>
<dbReference type="RefSeq" id="WP_172505922.1">
    <property type="nucleotide sequence ID" value="NZ_OENE01000048.1"/>
</dbReference>
<dbReference type="EMBL" id="OENE01000048">
    <property type="protein sequence ID" value="SOU89851.1"/>
    <property type="molecule type" value="Genomic_DNA"/>
</dbReference>
<dbReference type="PANTHER" id="PTHR30041">
    <property type="entry name" value="ARSENATE REDUCTASE"/>
    <property type="match status" value="1"/>
</dbReference>
<dbReference type="GO" id="GO:0008794">
    <property type="term" value="F:arsenate reductase (glutaredoxin) activity"/>
    <property type="evidence" value="ECO:0007669"/>
    <property type="project" value="InterPro"/>
</dbReference>
<comment type="similarity">
    <text evidence="1 3">Belongs to the ArsC family.</text>
</comment>
<dbReference type="Proteomes" id="UP000490060">
    <property type="component" value="Unassembled WGS sequence"/>
</dbReference>
<evidence type="ECO:0000313" key="4">
    <source>
        <dbReference type="EMBL" id="SOU89851.1"/>
    </source>
</evidence>
<dbReference type="Gene3D" id="3.40.30.10">
    <property type="entry name" value="Glutaredoxin"/>
    <property type="match status" value="1"/>
</dbReference>
<evidence type="ECO:0000256" key="1">
    <source>
        <dbReference type="ARBA" id="ARBA00007198"/>
    </source>
</evidence>
<dbReference type="Pfam" id="PF03960">
    <property type="entry name" value="ArsC"/>
    <property type="match status" value="1"/>
</dbReference>
<dbReference type="InterPro" id="IPR006660">
    <property type="entry name" value="Arsenate_reductase-like"/>
</dbReference>
<evidence type="ECO:0000256" key="3">
    <source>
        <dbReference type="PROSITE-ProRule" id="PRU01282"/>
    </source>
</evidence>
<proteinExistence type="inferred from homology"/>
<evidence type="ECO:0000313" key="5">
    <source>
        <dbReference type="Proteomes" id="UP000490060"/>
    </source>
</evidence>
<keyword evidence="2" id="KW-0560">Oxidoreductase</keyword>
<dbReference type="PROSITE" id="PS51353">
    <property type="entry name" value="ARSC"/>
    <property type="match status" value="1"/>
</dbReference>
<dbReference type="NCBIfam" id="TIGR00014">
    <property type="entry name" value="arsC"/>
    <property type="match status" value="1"/>
</dbReference>
<dbReference type="InterPro" id="IPR036249">
    <property type="entry name" value="Thioredoxin-like_sf"/>
</dbReference>
<evidence type="ECO:0008006" key="6">
    <source>
        <dbReference type="Google" id="ProtNLM"/>
    </source>
</evidence>
<dbReference type="AlphaFoldDB" id="A0A2I2MBC9"/>
<gene>
    <name evidence="4" type="ORF">TNO010_520240</name>
</gene>
<dbReference type="CDD" id="cd03034">
    <property type="entry name" value="ArsC_ArsC"/>
    <property type="match status" value="1"/>
</dbReference>
<protein>
    <recommendedName>
        <fullName evidence="6">Arsenate reductase</fullName>
    </recommendedName>
</protein>
<name>A0A2I2MBC9_9FLAO</name>
<organism evidence="4 5">
    <name type="scientific">Tenacibaculum finnmarkense genomovar ulcerans</name>
    <dbReference type="NCBI Taxonomy" id="2781388"/>
    <lineage>
        <taxon>Bacteria</taxon>
        <taxon>Pseudomonadati</taxon>
        <taxon>Bacteroidota</taxon>
        <taxon>Flavobacteriia</taxon>
        <taxon>Flavobacteriales</taxon>
        <taxon>Flavobacteriaceae</taxon>
        <taxon>Tenacibaculum</taxon>
        <taxon>Tenacibaculum finnmarkense</taxon>
    </lineage>
</organism>